<name>A0A5C3KRL5_COPMA</name>
<dbReference type="Proteomes" id="UP000307440">
    <property type="component" value="Unassembled WGS sequence"/>
</dbReference>
<protein>
    <recommendedName>
        <fullName evidence="3">F-box domain-containing protein</fullName>
    </recommendedName>
</protein>
<reference evidence="1 2" key="1">
    <citation type="journal article" date="2019" name="Nat. Ecol. Evol.">
        <title>Megaphylogeny resolves global patterns of mushroom evolution.</title>
        <authorList>
            <person name="Varga T."/>
            <person name="Krizsan K."/>
            <person name="Foldi C."/>
            <person name="Dima B."/>
            <person name="Sanchez-Garcia M."/>
            <person name="Sanchez-Ramirez S."/>
            <person name="Szollosi G.J."/>
            <person name="Szarkandi J.G."/>
            <person name="Papp V."/>
            <person name="Albert L."/>
            <person name="Andreopoulos W."/>
            <person name="Angelini C."/>
            <person name="Antonin V."/>
            <person name="Barry K.W."/>
            <person name="Bougher N.L."/>
            <person name="Buchanan P."/>
            <person name="Buyck B."/>
            <person name="Bense V."/>
            <person name="Catcheside P."/>
            <person name="Chovatia M."/>
            <person name="Cooper J."/>
            <person name="Damon W."/>
            <person name="Desjardin D."/>
            <person name="Finy P."/>
            <person name="Geml J."/>
            <person name="Haridas S."/>
            <person name="Hughes K."/>
            <person name="Justo A."/>
            <person name="Karasinski D."/>
            <person name="Kautmanova I."/>
            <person name="Kiss B."/>
            <person name="Kocsube S."/>
            <person name="Kotiranta H."/>
            <person name="LaButti K.M."/>
            <person name="Lechner B.E."/>
            <person name="Liimatainen K."/>
            <person name="Lipzen A."/>
            <person name="Lukacs Z."/>
            <person name="Mihaltcheva S."/>
            <person name="Morgado L.N."/>
            <person name="Niskanen T."/>
            <person name="Noordeloos M.E."/>
            <person name="Ohm R.A."/>
            <person name="Ortiz-Santana B."/>
            <person name="Ovrebo C."/>
            <person name="Racz N."/>
            <person name="Riley R."/>
            <person name="Savchenko A."/>
            <person name="Shiryaev A."/>
            <person name="Soop K."/>
            <person name="Spirin V."/>
            <person name="Szebenyi C."/>
            <person name="Tomsovsky M."/>
            <person name="Tulloss R.E."/>
            <person name="Uehling J."/>
            <person name="Grigoriev I.V."/>
            <person name="Vagvolgyi C."/>
            <person name="Papp T."/>
            <person name="Martin F.M."/>
            <person name="Miettinen O."/>
            <person name="Hibbett D.S."/>
            <person name="Nagy L.G."/>
        </authorList>
    </citation>
    <scope>NUCLEOTIDE SEQUENCE [LARGE SCALE GENOMIC DNA]</scope>
    <source>
        <strain evidence="1 2">CBS 121175</strain>
    </source>
</reference>
<organism evidence="1 2">
    <name type="scientific">Coprinopsis marcescibilis</name>
    <name type="common">Agaric fungus</name>
    <name type="synonym">Psathyrella marcescibilis</name>
    <dbReference type="NCBI Taxonomy" id="230819"/>
    <lineage>
        <taxon>Eukaryota</taxon>
        <taxon>Fungi</taxon>
        <taxon>Dikarya</taxon>
        <taxon>Basidiomycota</taxon>
        <taxon>Agaricomycotina</taxon>
        <taxon>Agaricomycetes</taxon>
        <taxon>Agaricomycetidae</taxon>
        <taxon>Agaricales</taxon>
        <taxon>Agaricineae</taxon>
        <taxon>Psathyrellaceae</taxon>
        <taxon>Coprinopsis</taxon>
    </lineage>
</organism>
<evidence type="ECO:0000313" key="2">
    <source>
        <dbReference type="Proteomes" id="UP000307440"/>
    </source>
</evidence>
<proteinExistence type="predicted"/>
<accession>A0A5C3KRL5</accession>
<sequence>MPGFPKIPFLSSLFKPLGLGTAKFNKNKNKTLSPVFPPEIFSNILIQLDYEAFPGLEENLEEQFAFPSPVKISRQTAFKCSRVSRYFRNHFLRRLFHTITVRSAARLDALTLLLQRNRSLILLVKTLYLAHPLSKTLRQSDCSNLVALLNMLREDQVLENLVINNAGGILYNVFFSNPSVRDALVDLLMNTPSLRGLAVNNINIGLDPNQWVSPSLEYLSVLSVPTIFPKHSKQHNHPHTHKVPKYRLHTVRMDSQIFLLRNLARSQGTSLFPSLTALRLSSASVHTGGHITKAALQLAPNLRTFFIDTSYGSRQDGHELCVLGPIENIAIWHSVYPRDSDDFDSNVTIFECIKAPCKLKTLRLLIMGFTTVKRADWNLWDLERVLSTAYFSELKQIVMDMRMWRLSANDRIAAEKGIQWGLGRVQKAHGTQLLVEW</sequence>
<keyword evidence="2" id="KW-1185">Reference proteome</keyword>
<dbReference type="AlphaFoldDB" id="A0A5C3KRL5"/>
<dbReference type="EMBL" id="ML210232">
    <property type="protein sequence ID" value="TFK22825.1"/>
    <property type="molecule type" value="Genomic_DNA"/>
</dbReference>
<evidence type="ECO:0008006" key="3">
    <source>
        <dbReference type="Google" id="ProtNLM"/>
    </source>
</evidence>
<gene>
    <name evidence="1" type="ORF">FA15DRAFT_757748</name>
</gene>
<evidence type="ECO:0000313" key="1">
    <source>
        <dbReference type="EMBL" id="TFK22825.1"/>
    </source>
</evidence>